<comment type="cofactor">
    <cofactor evidence="16">
        <name>[2Fe-2S] cluster</name>
        <dbReference type="ChEBI" id="CHEBI:190135"/>
    </cofactor>
</comment>
<dbReference type="Gene3D" id="2.20.25.90">
    <property type="entry name" value="ADC-like domains"/>
    <property type="match status" value="1"/>
</dbReference>
<evidence type="ECO:0000256" key="3">
    <source>
        <dbReference type="ARBA" id="ARBA00004370"/>
    </source>
</evidence>
<evidence type="ECO:0000256" key="6">
    <source>
        <dbReference type="ARBA" id="ARBA00022714"/>
    </source>
</evidence>
<dbReference type="SUPFAM" id="SSF54862">
    <property type="entry name" value="4Fe-4S ferredoxins"/>
    <property type="match status" value="1"/>
</dbReference>
<evidence type="ECO:0000256" key="9">
    <source>
        <dbReference type="ARBA" id="ARBA00022737"/>
    </source>
</evidence>
<dbReference type="Gene3D" id="2.40.40.20">
    <property type="match status" value="1"/>
</dbReference>
<dbReference type="Gene3D" id="3.10.20.740">
    <property type="match status" value="1"/>
</dbReference>
<feature type="domain" description="4Fe-4S ferredoxin-type" evidence="18">
    <location>
        <begin position="139"/>
        <end position="168"/>
    </location>
</feature>
<proteinExistence type="inferred from homology"/>
<evidence type="ECO:0000259" key="19">
    <source>
        <dbReference type="PROSITE" id="PS51669"/>
    </source>
</evidence>
<comment type="subcellular location">
    <subcellularLocation>
        <location evidence="3">Membrane</location>
    </subcellularLocation>
</comment>
<dbReference type="PROSITE" id="PS51085">
    <property type="entry name" value="2FE2S_FER_2"/>
    <property type="match status" value="1"/>
</dbReference>
<evidence type="ECO:0000256" key="7">
    <source>
        <dbReference type="ARBA" id="ARBA00022719"/>
    </source>
</evidence>
<keyword evidence="6" id="KW-0001">2Fe-2S</keyword>
<dbReference type="Pfam" id="PF00384">
    <property type="entry name" value="Molybdopterin"/>
    <property type="match status" value="1"/>
</dbReference>
<dbReference type="GO" id="GO:0042773">
    <property type="term" value="P:ATP synthesis coupled electron transport"/>
    <property type="evidence" value="ECO:0007669"/>
    <property type="project" value="InterPro"/>
</dbReference>
<dbReference type="PANTHER" id="PTHR43105">
    <property type="entry name" value="RESPIRATORY NITRATE REDUCTASE"/>
    <property type="match status" value="1"/>
</dbReference>
<dbReference type="SUPFAM" id="SSF53706">
    <property type="entry name" value="Formate dehydrogenase/DMSO reductase, domains 1-3"/>
    <property type="match status" value="1"/>
</dbReference>
<evidence type="ECO:0000313" key="21">
    <source>
        <dbReference type="EMBL" id="SCY73848.1"/>
    </source>
</evidence>
<evidence type="ECO:0000259" key="17">
    <source>
        <dbReference type="PROSITE" id="PS51085"/>
    </source>
</evidence>
<comment type="similarity">
    <text evidence="4">Belongs to the complex I 75 kDa subunit family.</text>
</comment>
<evidence type="ECO:0000256" key="13">
    <source>
        <dbReference type="ARBA" id="ARBA00023027"/>
    </source>
</evidence>
<dbReference type="PANTHER" id="PTHR43105:SF10">
    <property type="entry name" value="NADH-QUINONE OXIDOREDUCTASE SUBUNIT G"/>
    <property type="match status" value="1"/>
</dbReference>
<dbReference type="InterPro" id="IPR050123">
    <property type="entry name" value="Prok_molybdopt-oxidoreductase"/>
</dbReference>
<dbReference type="Pfam" id="PF13510">
    <property type="entry name" value="Fer2_4"/>
    <property type="match status" value="1"/>
</dbReference>
<dbReference type="EMBL" id="FMUX01000019">
    <property type="protein sequence ID" value="SCY73848.1"/>
    <property type="molecule type" value="Genomic_DNA"/>
</dbReference>
<dbReference type="STRING" id="419481.SAMN05216233_11925"/>
<dbReference type="PROSITE" id="PS00641">
    <property type="entry name" value="COMPLEX1_75K_1"/>
    <property type="match status" value="1"/>
</dbReference>
<dbReference type="PIRSF" id="PIRSF036643">
    <property type="entry name" value="FDH_alpha"/>
    <property type="match status" value="1"/>
</dbReference>
<dbReference type="AlphaFoldDB" id="A0A1G5IEL4"/>
<dbReference type="Proteomes" id="UP000198870">
    <property type="component" value="Unassembled WGS sequence"/>
</dbReference>
<dbReference type="Pfam" id="PF10588">
    <property type="entry name" value="NADH-G_4Fe-4S_3"/>
    <property type="match status" value="1"/>
</dbReference>
<evidence type="ECO:0000256" key="8">
    <source>
        <dbReference type="ARBA" id="ARBA00022723"/>
    </source>
</evidence>
<dbReference type="InterPro" id="IPR036010">
    <property type="entry name" value="2Fe-2S_ferredoxin-like_sf"/>
</dbReference>
<dbReference type="CDD" id="cd00207">
    <property type="entry name" value="fer2"/>
    <property type="match status" value="1"/>
</dbReference>
<dbReference type="FunFam" id="3.30.70.20:FF:000035">
    <property type="entry name" value="Iron hydrogenase 1"/>
    <property type="match status" value="1"/>
</dbReference>
<dbReference type="InterPro" id="IPR009010">
    <property type="entry name" value="Asp_de-COase-like_dom_sf"/>
</dbReference>
<feature type="domain" description="4Fe-4S ferredoxin-type" evidence="18">
    <location>
        <begin position="182"/>
        <end position="211"/>
    </location>
</feature>
<dbReference type="InterPro" id="IPR006963">
    <property type="entry name" value="Mopterin_OxRdtase_4Fe-4S_dom"/>
</dbReference>
<dbReference type="GO" id="GO:0051537">
    <property type="term" value="F:2 iron, 2 sulfur cluster binding"/>
    <property type="evidence" value="ECO:0007669"/>
    <property type="project" value="UniProtKB-KW"/>
</dbReference>
<dbReference type="GO" id="GO:0016020">
    <property type="term" value="C:membrane"/>
    <property type="evidence" value="ECO:0007669"/>
    <property type="project" value="UniProtKB-SubCell"/>
</dbReference>
<dbReference type="Gene3D" id="3.30.70.20">
    <property type="match status" value="1"/>
</dbReference>
<feature type="domain" description="4Fe-4S Mo/W bis-MGD-type" evidence="19">
    <location>
        <begin position="218"/>
        <end position="275"/>
    </location>
</feature>
<gene>
    <name evidence="21" type="ORF">SAMN05216233_11925</name>
</gene>
<evidence type="ECO:0000259" key="20">
    <source>
        <dbReference type="PROSITE" id="PS51839"/>
    </source>
</evidence>
<evidence type="ECO:0000256" key="4">
    <source>
        <dbReference type="ARBA" id="ARBA00005404"/>
    </source>
</evidence>
<feature type="domain" description="2Fe-2S ferredoxin-type" evidence="17">
    <location>
        <begin position="2"/>
        <end position="80"/>
    </location>
</feature>
<dbReference type="SUPFAM" id="SSF50692">
    <property type="entry name" value="ADC-like"/>
    <property type="match status" value="1"/>
</dbReference>
<protein>
    <submittedName>
        <fullName evidence="21">Formate dehydrogenase alpha subunit</fullName>
    </submittedName>
</protein>
<dbReference type="InterPro" id="IPR001041">
    <property type="entry name" value="2Fe-2S_ferredoxin-type"/>
</dbReference>
<evidence type="ECO:0000259" key="18">
    <source>
        <dbReference type="PROSITE" id="PS51379"/>
    </source>
</evidence>
<reference evidence="21 22" key="1">
    <citation type="submission" date="2016-10" db="EMBL/GenBank/DDBJ databases">
        <authorList>
            <person name="de Groot N.N."/>
        </authorList>
    </citation>
    <scope>NUCLEOTIDE SEQUENCE [LARGE SCALE GENOMIC DNA]</scope>
    <source>
        <strain evidence="21 22">AA1</strain>
    </source>
</reference>
<dbReference type="InterPro" id="IPR019574">
    <property type="entry name" value="NADH_UbQ_OxRdtase_Gsu_4Fe4S-bd"/>
</dbReference>
<dbReference type="GO" id="GO:0003954">
    <property type="term" value="F:NADH dehydrogenase activity"/>
    <property type="evidence" value="ECO:0007669"/>
    <property type="project" value="TreeGrafter"/>
</dbReference>
<evidence type="ECO:0000256" key="1">
    <source>
        <dbReference type="ARBA" id="ARBA00001966"/>
    </source>
</evidence>
<dbReference type="SMART" id="SM00926">
    <property type="entry name" value="Molybdop_Fe4S4"/>
    <property type="match status" value="1"/>
</dbReference>
<keyword evidence="8" id="KW-0479">Metal-binding</keyword>
<keyword evidence="9" id="KW-0677">Repeat</keyword>
<evidence type="ECO:0000256" key="16">
    <source>
        <dbReference type="ARBA" id="ARBA00034078"/>
    </source>
</evidence>
<dbReference type="InterPro" id="IPR017900">
    <property type="entry name" value="4Fe4S_Fe_S_CS"/>
</dbReference>
<evidence type="ECO:0000256" key="12">
    <source>
        <dbReference type="ARBA" id="ARBA00023014"/>
    </source>
</evidence>
<keyword evidence="22" id="KW-1185">Reference proteome</keyword>
<evidence type="ECO:0000256" key="15">
    <source>
        <dbReference type="ARBA" id="ARBA00023136"/>
    </source>
</evidence>
<dbReference type="PROSITE" id="PS51839">
    <property type="entry name" value="4FE4S_HC3"/>
    <property type="match status" value="1"/>
</dbReference>
<feature type="domain" description="4Fe-4S His(Cys)3-ligated-type" evidence="20">
    <location>
        <begin position="80"/>
        <end position="119"/>
    </location>
</feature>
<evidence type="ECO:0000256" key="14">
    <source>
        <dbReference type="ARBA" id="ARBA00023075"/>
    </source>
</evidence>
<keyword evidence="12" id="KW-0411">Iron-sulfur</keyword>
<dbReference type="Gene3D" id="3.40.50.740">
    <property type="match status" value="1"/>
</dbReference>
<evidence type="ECO:0000256" key="5">
    <source>
        <dbReference type="ARBA" id="ARBA00022485"/>
    </source>
</evidence>
<evidence type="ECO:0000313" key="22">
    <source>
        <dbReference type="Proteomes" id="UP000198870"/>
    </source>
</evidence>
<dbReference type="InterPro" id="IPR017896">
    <property type="entry name" value="4Fe4S_Fe-S-bd"/>
</dbReference>
<evidence type="ECO:0000256" key="11">
    <source>
        <dbReference type="ARBA" id="ARBA00023004"/>
    </source>
</evidence>
<dbReference type="InterPro" id="IPR006657">
    <property type="entry name" value="MoPterin_dinucl-bd_dom"/>
</dbReference>
<name>A0A1G5IEL4_9BACT</name>
<dbReference type="PROSITE" id="PS00198">
    <property type="entry name" value="4FE4S_FER_1"/>
    <property type="match status" value="1"/>
</dbReference>
<organism evidence="21 22">
    <name type="scientific">Desulfoluna spongiiphila</name>
    <dbReference type="NCBI Taxonomy" id="419481"/>
    <lineage>
        <taxon>Bacteria</taxon>
        <taxon>Pseudomonadati</taxon>
        <taxon>Thermodesulfobacteriota</taxon>
        <taxon>Desulfobacteria</taxon>
        <taxon>Desulfobacterales</taxon>
        <taxon>Desulfolunaceae</taxon>
        <taxon>Desulfoluna</taxon>
    </lineage>
</organism>
<dbReference type="SUPFAM" id="SSF54292">
    <property type="entry name" value="2Fe-2S ferredoxin-like"/>
    <property type="match status" value="1"/>
</dbReference>
<keyword evidence="5" id="KW-0004">4Fe-4S</keyword>
<dbReference type="FunFam" id="3.10.20.740:FF:000004">
    <property type="entry name" value="NADH-quinone oxidoreductase"/>
    <property type="match status" value="1"/>
</dbReference>
<dbReference type="OrthoDB" id="9757870at2"/>
<dbReference type="PROSITE" id="PS51669">
    <property type="entry name" value="4FE4S_MOW_BIS_MGD"/>
    <property type="match status" value="1"/>
</dbReference>
<evidence type="ECO:0000256" key="10">
    <source>
        <dbReference type="ARBA" id="ARBA00022967"/>
    </source>
</evidence>
<comment type="function">
    <text evidence="2">NDH-1 shuttles electrons from NADH, via FMN and iron-sulfur (Fe-S) centers, to quinones in the respiratory chain. The immediate electron acceptor for the enzyme in this species is believed to be ubiquinone. Couples the redox reaction to proton translocation (for every two electrons transferred, four hydrogen ions are translocated across the cytoplasmic membrane), and thus conserves the redox energy in a proton gradient.</text>
</comment>
<dbReference type="GO" id="GO:0051539">
    <property type="term" value="F:4 iron, 4 sulfur cluster binding"/>
    <property type="evidence" value="ECO:0007669"/>
    <property type="project" value="UniProtKB-KW"/>
</dbReference>
<evidence type="ECO:0000256" key="2">
    <source>
        <dbReference type="ARBA" id="ARBA00002378"/>
    </source>
</evidence>
<dbReference type="PROSITE" id="PS51379">
    <property type="entry name" value="4FE4S_FER_2"/>
    <property type="match status" value="2"/>
</dbReference>
<dbReference type="Pfam" id="PF04879">
    <property type="entry name" value="Molybdop_Fe4S4"/>
    <property type="match status" value="1"/>
</dbReference>
<keyword evidence="10" id="KW-1278">Translocase</keyword>
<sequence>METTVISINGMKISCSAGTSVLEAAESAGVYIPRLCYHPELKPHGACRMCIVEDENSGRLLASCVTPVTHGMSILTNTAGVLRHRRNIVRLMISEHPESCVVCSKGNRCQLRRVAAELGVGEPDLYPMPNHSALDQSNPFIIRDLSKCILCGRCIRGCKELVAQGTIDYSMRGAGSRPATLYDHPLKESSCTFCGTCVSLCPTGALSQKRGVFSGTPERVHDSICGFCGVGCSLSMGIFGSTVVDVSPSRTEGSVNGVTLCVRGHFAHDYLNSKQRLLRPRVRKDGEQVSASWDEAASVFTQRLLEIKEKHGPSAIGFLGSSKCTNEENYVFQKMARGILGTNNIDNGGFLCGLKRVIDFHRKTRGRFRNLRLSDIEKAEIIVIAGADHGETVPVMSYYVKRAARNGVPVIVIDSLDSDLARTATVWLRPGPDRANTAKVIHALSALIHRHNSINQGYIAKVTENFDRFEREVRGLDIETLCDTSGIDAGTLTEAAELMSGRRGVFLAGCDVLEANDGGMGLNTMINLFLISGNVGHPGTGIYLSARENNMLGAWDMGTVSDQLPGHMDMSDLSARNLLSKAWGTDLPPDPGLSMAGMIEAAEKGDLKALYIMGENPLRAMPQQERVQAALKKLELLVVQDILETETVEIADVVLPGAAQAEKSGSFTNMEGRVQTFTPAVAPPGDAKADLDILGLLAKGLGASGYDKALEKIRAEIRRVVPLYESLGDQEHRSWIKGINHTGSEGEGAKVSFIPIALSEATEDPVYPFMMTAGFKRFHAGSGTRTSHSERIRASGIDGDMEISEADAIMLGLHEGDRVRIVSEHGVIERHVAINTEMGQGAVFVPKGFSGNDVMNLFSLSHAGKEGIQGWLTCRVNIEQ</sequence>
<dbReference type="Gene3D" id="3.40.228.10">
    <property type="entry name" value="Dimethylsulfoxide Reductase, domain 2"/>
    <property type="match status" value="1"/>
</dbReference>
<dbReference type="Pfam" id="PF01568">
    <property type="entry name" value="Molydop_binding"/>
    <property type="match status" value="1"/>
</dbReference>
<keyword evidence="15" id="KW-0472">Membrane</keyword>
<dbReference type="InterPro" id="IPR000283">
    <property type="entry name" value="NADH_UbQ_OxRdtase_75kDa_su_CS"/>
</dbReference>
<dbReference type="SMART" id="SM00929">
    <property type="entry name" value="NADH-G_4Fe-4S_3"/>
    <property type="match status" value="1"/>
</dbReference>
<dbReference type="GO" id="GO:0048038">
    <property type="term" value="F:quinone binding"/>
    <property type="evidence" value="ECO:0007669"/>
    <property type="project" value="UniProtKB-KW"/>
</dbReference>
<dbReference type="Pfam" id="PF12838">
    <property type="entry name" value="Fer4_7"/>
    <property type="match status" value="1"/>
</dbReference>
<dbReference type="InterPro" id="IPR006656">
    <property type="entry name" value="Mopterin_OxRdtase"/>
</dbReference>
<dbReference type="GO" id="GO:0008137">
    <property type="term" value="F:NADH dehydrogenase (ubiquinone) activity"/>
    <property type="evidence" value="ECO:0007669"/>
    <property type="project" value="InterPro"/>
</dbReference>
<keyword evidence="13" id="KW-0520">NAD</keyword>
<keyword evidence="14" id="KW-0830">Ubiquinone</keyword>
<accession>A0A1G5IEL4</accession>
<dbReference type="GO" id="GO:0043546">
    <property type="term" value="F:molybdopterin cofactor binding"/>
    <property type="evidence" value="ECO:0007669"/>
    <property type="project" value="InterPro"/>
</dbReference>
<keyword evidence="11" id="KW-0408">Iron</keyword>
<dbReference type="GO" id="GO:0046872">
    <property type="term" value="F:metal ion binding"/>
    <property type="evidence" value="ECO:0007669"/>
    <property type="project" value="UniProtKB-KW"/>
</dbReference>
<comment type="cofactor">
    <cofactor evidence="1">
        <name>[4Fe-4S] cluster</name>
        <dbReference type="ChEBI" id="CHEBI:49883"/>
    </cofactor>
</comment>
<keyword evidence="7" id="KW-0874">Quinone</keyword>